<name>A0ABW2G5D6_9ACTN</name>
<proteinExistence type="predicted"/>
<gene>
    <name evidence="2" type="ORF">ACFQMG_29195</name>
</gene>
<comment type="caution">
    <text evidence="2">The sequence shown here is derived from an EMBL/GenBank/DDBJ whole genome shotgun (WGS) entry which is preliminary data.</text>
</comment>
<keyword evidence="3" id="KW-1185">Reference proteome</keyword>
<dbReference type="Gene3D" id="1.10.287.1060">
    <property type="entry name" value="ESAT-6-like"/>
    <property type="match status" value="1"/>
</dbReference>
<dbReference type="EMBL" id="JBHTAJ010000073">
    <property type="protein sequence ID" value="MFC7183627.1"/>
    <property type="molecule type" value="Genomic_DNA"/>
</dbReference>
<reference evidence="3" key="1">
    <citation type="journal article" date="2019" name="Int. J. Syst. Evol. Microbiol.">
        <title>The Global Catalogue of Microorganisms (GCM) 10K type strain sequencing project: providing services to taxonomists for standard genome sequencing and annotation.</title>
        <authorList>
            <consortium name="The Broad Institute Genomics Platform"/>
            <consortium name="The Broad Institute Genome Sequencing Center for Infectious Disease"/>
            <person name="Wu L."/>
            <person name="Ma J."/>
        </authorList>
    </citation>
    <scope>NUCLEOTIDE SEQUENCE [LARGE SCALE GENOMIC DNA]</scope>
    <source>
        <strain evidence="3">CGMCC 1.12859</strain>
    </source>
</reference>
<dbReference type="RefSeq" id="WP_380232433.1">
    <property type="nucleotide sequence ID" value="NZ_JBHTAJ010000073.1"/>
</dbReference>
<accession>A0ABW2G5D6</accession>
<feature type="region of interest" description="Disordered" evidence="1">
    <location>
        <begin position="1"/>
        <end position="23"/>
    </location>
</feature>
<organism evidence="2 3">
    <name type="scientific">Kitasatospora paranensis</name>
    <dbReference type="NCBI Taxonomy" id="258053"/>
    <lineage>
        <taxon>Bacteria</taxon>
        <taxon>Bacillati</taxon>
        <taxon>Actinomycetota</taxon>
        <taxon>Actinomycetes</taxon>
        <taxon>Kitasatosporales</taxon>
        <taxon>Streptomycetaceae</taxon>
        <taxon>Kitasatospora</taxon>
    </lineage>
</organism>
<evidence type="ECO:0000256" key="1">
    <source>
        <dbReference type="SAM" id="MobiDB-lite"/>
    </source>
</evidence>
<evidence type="ECO:0000313" key="2">
    <source>
        <dbReference type="EMBL" id="MFC7183627.1"/>
    </source>
</evidence>
<evidence type="ECO:0000313" key="3">
    <source>
        <dbReference type="Proteomes" id="UP001596435"/>
    </source>
</evidence>
<dbReference type="Proteomes" id="UP001596435">
    <property type="component" value="Unassembled WGS sequence"/>
</dbReference>
<sequence length="322" mass="34337">MDEQTDTEQTHAALRDTVSARPVETELRMTEAEPVRTYEAQQAQPLMDREVAYHPAEETIVAEPTARLRPMEGTVAPEPFSRLQPAQAEHIAEPMAQLRPMEGTVAAEPFSRLQPAQAEHIAEPMGQLRPMERADAAAPMTRALPVQSTAPAAAAADAKRLAPTQAAASQAGGSAGSGFQVDPDQYRAAVSPVLAAADQLSQLVTGLTAFLDHTQSTAPWGNDESGKKFAEGEKGYLKYSTDTLKGLKGMPDAVRYIADGLKAMADNYRATEEDTTSVFQDDGGSDTVSVPQTGTYAAPVNVMTPLAPRVGTTVHPSTIRRA</sequence>
<protein>
    <submittedName>
        <fullName evidence="2">Uncharacterized protein</fullName>
    </submittedName>
</protein>